<dbReference type="PROSITE" id="PS51677">
    <property type="entry name" value="NODB"/>
    <property type="match status" value="1"/>
</dbReference>
<dbReference type="SUPFAM" id="SSF88713">
    <property type="entry name" value="Glycoside hydrolase/deacetylase"/>
    <property type="match status" value="1"/>
</dbReference>
<keyword evidence="2" id="KW-0732">Signal</keyword>
<reference evidence="5 6" key="1">
    <citation type="journal article" date="2021" name="Int. J. Syst. Evol. Microbiol.">
        <title>Reticulibacter mediterranei gen. nov., sp. nov., within the new family Reticulibacteraceae fam. nov., and Ktedonospora formicarum gen. nov., sp. nov., Ktedonobacter robiniae sp. nov., Dictyobacter formicarum sp. nov. and Dictyobacter arantiisoli sp. nov., belonging to the class Ktedonobacteria.</title>
        <authorList>
            <person name="Yabe S."/>
            <person name="Zheng Y."/>
            <person name="Wang C.M."/>
            <person name="Sakai Y."/>
            <person name="Abe K."/>
            <person name="Yokota A."/>
            <person name="Donadio S."/>
            <person name="Cavaletti L."/>
            <person name="Monciardini P."/>
        </authorList>
    </citation>
    <scope>NUCLEOTIDE SEQUENCE [LARGE SCALE GENOMIC DNA]</scope>
    <source>
        <strain evidence="5 6">SOSP1-9</strain>
    </source>
</reference>
<keyword evidence="3" id="KW-0472">Membrane</keyword>
<evidence type="ECO:0000256" key="2">
    <source>
        <dbReference type="ARBA" id="ARBA00022729"/>
    </source>
</evidence>
<keyword evidence="3" id="KW-1133">Transmembrane helix</keyword>
<dbReference type="RefSeq" id="WP_201361930.1">
    <property type="nucleotide sequence ID" value="NZ_BNJJ01000005.1"/>
</dbReference>
<comment type="caution">
    <text evidence="5">The sequence shown here is derived from an EMBL/GenBank/DDBJ whole genome shotgun (WGS) entry which is preliminary data.</text>
</comment>
<dbReference type="Gene3D" id="3.20.20.370">
    <property type="entry name" value="Glycoside hydrolase/deacetylase"/>
    <property type="match status" value="1"/>
</dbReference>
<proteinExistence type="predicted"/>
<keyword evidence="3" id="KW-0812">Transmembrane</keyword>
<dbReference type="Pfam" id="PF01522">
    <property type="entry name" value="Polysacc_deac_1"/>
    <property type="match status" value="1"/>
</dbReference>
<keyword evidence="6" id="KW-1185">Reference proteome</keyword>
<dbReference type="InterPro" id="IPR011330">
    <property type="entry name" value="Glyco_hydro/deAcase_b/a-brl"/>
</dbReference>
<evidence type="ECO:0000259" key="4">
    <source>
        <dbReference type="PROSITE" id="PS51677"/>
    </source>
</evidence>
<evidence type="ECO:0000256" key="1">
    <source>
        <dbReference type="ARBA" id="ARBA00004613"/>
    </source>
</evidence>
<dbReference type="PANTHER" id="PTHR34216">
    <property type="match status" value="1"/>
</dbReference>
<accession>A0ABQ3VEG9</accession>
<dbReference type="Proteomes" id="UP000635565">
    <property type="component" value="Unassembled WGS sequence"/>
</dbReference>
<evidence type="ECO:0000313" key="5">
    <source>
        <dbReference type="EMBL" id="GHO84307.1"/>
    </source>
</evidence>
<evidence type="ECO:0000256" key="3">
    <source>
        <dbReference type="SAM" id="Phobius"/>
    </source>
</evidence>
<name>A0ABQ3VEG9_9CHLR</name>
<gene>
    <name evidence="5" type="ORF">KSZ_23130</name>
</gene>
<dbReference type="InterPro" id="IPR002509">
    <property type="entry name" value="NODB_dom"/>
</dbReference>
<organism evidence="5 6">
    <name type="scientific">Dictyobacter formicarum</name>
    <dbReference type="NCBI Taxonomy" id="2778368"/>
    <lineage>
        <taxon>Bacteria</taxon>
        <taxon>Bacillati</taxon>
        <taxon>Chloroflexota</taxon>
        <taxon>Ktedonobacteria</taxon>
        <taxon>Ktedonobacterales</taxon>
        <taxon>Dictyobacteraceae</taxon>
        <taxon>Dictyobacter</taxon>
    </lineage>
</organism>
<dbReference type="PANTHER" id="PTHR34216:SF3">
    <property type="entry name" value="POLY-BETA-1,6-N-ACETYL-D-GLUCOSAMINE N-DEACETYLASE"/>
    <property type="match status" value="1"/>
</dbReference>
<dbReference type="CDD" id="cd10918">
    <property type="entry name" value="CE4_NodB_like_5s_6s"/>
    <property type="match status" value="1"/>
</dbReference>
<dbReference type="EMBL" id="BNJJ01000005">
    <property type="protein sequence ID" value="GHO84307.1"/>
    <property type="molecule type" value="Genomic_DNA"/>
</dbReference>
<comment type="subcellular location">
    <subcellularLocation>
        <location evidence="1">Secreted</location>
    </subcellularLocation>
</comment>
<sequence>MSRRILIMLAGFFYYSGLIALARRWTQRAGRRVAILTYHSSVGGNFLQHLRYLRRHYRIMSLDAALEELYSGQKDPKYQNDRRTPLVISLDDGYTDNYTYAMNVARDYYIPLTIYLVPGYIETHQRFWWFEGQSMARRARAREFTLDKKHFNLEQEGARPVLAQFIDDHARFATSVAQRENFLSEARAALDVSSKADKQDRDEDLLSVTWEQALEMDKSGWITFGAHTMHHPILSYITDTAEMRYEVTECRRVLKNKLGHPVRSFAYPVGQAQHISDAVVQAVKDAGYDWAVTTTYGINTPTSDPYRLCRIEADIDQHWLVVAAEAAGLWGFISRLRWLPFIRNNFTNARRVKGK</sequence>
<protein>
    <recommendedName>
        <fullName evidence="4">NodB homology domain-containing protein</fullName>
    </recommendedName>
</protein>
<feature type="domain" description="NodB homology" evidence="4">
    <location>
        <begin position="84"/>
        <end position="355"/>
    </location>
</feature>
<feature type="transmembrane region" description="Helical" evidence="3">
    <location>
        <begin position="6"/>
        <end position="22"/>
    </location>
</feature>
<evidence type="ECO:0000313" key="6">
    <source>
        <dbReference type="Proteomes" id="UP000635565"/>
    </source>
</evidence>
<dbReference type="InterPro" id="IPR051398">
    <property type="entry name" value="Polysacch_Deacetylase"/>
</dbReference>